<comment type="caution">
    <text evidence="15">The sequence shown here is derived from an EMBL/GenBank/DDBJ whole genome shotgun (WGS) entry which is preliminary data.</text>
</comment>
<evidence type="ECO:0000256" key="6">
    <source>
        <dbReference type="ARBA" id="ARBA00022692"/>
    </source>
</evidence>
<evidence type="ECO:0000256" key="7">
    <source>
        <dbReference type="ARBA" id="ARBA00022723"/>
    </source>
</evidence>
<evidence type="ECO:0000256" key="9">
    <source>
        <dbReference type="ARBA" id="ARBA00022989"/>
    </source>
</evidence>
<name>A0ABU5F1J8_9BACT</name>
<keyword evidence="3" id="KW-0813">Transport</keyword>
<organism evidence="15 16">
    <name type="scientific">Gemmata algarum</name>
    <dbReference type="NCBI Taxonomy" id="2975278"/>
    <lineage>
        <taxon>Bacteria</taxon>
        <taxon>Pseudomonadati</taxon>
        <taxon>Planctomycetota</taxon>
        <taxon>Planctomycetia</taxon>
        <taxon>Gemmatales</taxon>
        <taxon>Gemmataceae</taxon>
        <taxon>Gemmata</taxon>
    </lineage>
</organism>
<protein>
    <submittedName>
        <fullName evidence="15">Cytochrome b</fullName>
    </submittedName>
</protein>
<dbReference type="EMBL" id="JAXBLV010000194">
    <property type="protein sequence ID" value="MDY3561456.1"/>
    <property type="molecule type" value="Genomic_DNA"/>
</dbReference>
<feature type="transmembrane region" description="Helical" evidence="13">
    <location>
        <begin position="14"/>
        <end position="34"/>
    </location>
</feature>
<dbReference type="RefSeq" id="WP_320687866.1">
    <property type="nucleotide sequence ID" value="NZ_JAXBLV010000194.1"/>
</dbReference>
<keyword evidence="5" id="KW-0349">Heme</keyword>
<dbReference type="InterPro" id="IPR052168">
    <property type="entry name" value="Cytochrome_b561_oxidase"/>
</dbReference>
<feature type="transmembrane region" description="Helical" evidence="13">
    <location>
        <begin position="83"/>
        <end position="107"/>
    </location>
</feature>
<keyword evidence="16" id="KW-1185">Reference proteome</keyword>
<feature type="transmembrane region" description="Helical" evidence="13">
    <location>
        <begin position="142"/>
        <end position="165"/>
    </location>
</feature>
<gene>
    <name evidence="15" type="ORF">R5W23_002734</name>
</gene>
<sequence>MPADQPRFAAFSRLLHWLMAAMILATLGIGTAMWASLGSYHALVALHRPLGIAILVLAVVRLANRLFNPPPPLPASISRTERLAAVGAEYTMYGLMVALPLIGWGMLSAAHYPAVMWGSFHLPEILPHSAPLYAVLRKTHTVLAAGFLLVILSHLAAVLFHSLVVGDGLWRRMVPWPVWSGAAQPAEPSASPTARKAGAG</sequence>
<dbReference type="InterPro" id="IPR011577">
    <property type="entry name" value="Cyt_b561_bac/Ni-Hgenase"/>
</dbReference>
<keyword evidence="10" id="KW-0408">Iron</keyword>
<reference evidence="16" key="1">
    <citation type="journal article" date="2023" name="Mar. Drugs">
        <title>Gemmata algarum, a Novel Planctomycete Isolated from an Algal Mat, Displays Antimicrobial Activity.</title>
        <authorList>
            <person name="Kumar G."/>
            <person name="Kallscheuer N."/>
            <person name="Kashif M."/>
            <person name="Ahamad S."/>
            <person name="Jagadeeshwari U."/>
            <person name="Pannikurungottu S."/>
            <person name="Haufschild T."/>
            <person name="Kabuu M."/>
            <person name="Sasikala C."/>
            <person name="Jogler C."/>
            <person name="Ramana C."/>
        </authorList>
    </citation>
    <scope>NUCLEOTIDE SEQUENCE [LARGE SCALE GENOMIC DNA]</scope>
    <source>
        <strain evidence="16">JC673</strain>
    </source>
</reference>
<evidence type="ECO:0000256" key="1">
    <source>
        <dbReference type="ARBA" id="ARBA00001970"/>
    </source>
</evidence>
<comment type="similarity">
    <text evidence="12">Belongs to the cytochrome b561 family.</text>
</comment>
<dbReference type="PANTHER" id="PTHR30529">
    <property type="entry name" value="CYTOCHROME B561"/>
    <property type="match status" value="1"/>
</dbReference>
<keyword evidence="9 13" id="KW-1133">Transmembrane helix</keyword>
<evidence type="ECO:0000256" key="3">
    <source>
        <dbReference type="ARBA" id="ARBA00022448"/>
    </source>
</evidence>
<evidence type="ECO:0000256" key="4">
    <source>
        <dbReference type="ARBA" id="ARBA00022475"/>
    </source>
</evidence>
<comment type="cofactor">
    <cofactor evidence="1">
        <name>heme b</name>
        <dbReference type="ChEBI" id="CHEBI:60344"/>
    </cofactor>
</comment>
<keyword evidence="6 13" id="KW-0812">Transmembrane</keyword>
<evidence type="ECO:0000256" key="12">
    <source>
        <dbReference type="ARBA" id="ARBA00037975"/>
    </source>
</evidence>
<accession>A0ABU5F1J8</accession>
<keyword evidence="4" id="KW-1003">Cell membrane</keyword>
<dbReference type="InterPro" id="IPR016174">
    <property type="entry name" value="Di-haem_cyt_TM"/>
</dbReference>
<evidence type="ECO:0000259" key="14">
    <source>
        <dbReference type="Pfam" id="PF01292"/>
    </source>
</evidence>
<evidence type="ECO:0000313" key="16">
    <source>
        <dbReference type="Proteomes" id="UP001272242"/>
    </source>
</evidence>
<comment type="subcellular location">
    <subcellularLocation>
        <location evidence="2">Cell membrane</location>
        <topology evidence="2">Multi-pass membrane protein</topology>
    </subcellularLocation>
</comment>
<evidence type="ECO:0000256" key="11">
    <source>
        <dbReference type="ARBA" id="ARBA00023136"/>
    </source>
</evidence>
<feature type="domain" description="Cytochrome b561 bacterial/Ni-hydrogenase" evidence="14">
    <location>
        <begin position="7"/>
        <end position="175"/>
    </location>
</feature>
<evidence type="ECO:0000256" key="8">
    <source>
        <dbReference type="ARBA" id="ARBA00022982"/>
    </source>
</evidence>
<dbReference type="Pfam" id="PF01292">
    <property type="entry name" value="Ni_hydr_CYTB"/>
    <property type="match status" value="1"/>
</dbReference>
<keyword evidence="11 13" id="KW-0472">Membrane</keyword>
<evidence type="ECO:0000313" key="15">
    <source>
        <dbReference type="EMBL" id="MDY3561456.1"/>
    </source>
</evidence>
<dbReference type="SUPFAM" id="SSF81342">
    <property type="entry name" value="Transmembrane di-heme cytochromes"/>
    <property type="match status" value="1"/>
</dbReference>
<evidence type="ECO:0000256" key="5">
    <source>
        <dbReference type="ARBA" id="ARBA00022617"/>
    </source>
</evidence>
<evidence type="ECO:0000256" key="13">
    <source>
        <dbReference type="SAM" id="Phobius"/>
    </source>
</evidence>
<proteinExistence type="inferred from homology"/>
<keyword evidence="8" id="KW-0249">Electron transport</keyword>
<evidence type="ECO:0000256" key="2">
    <source>
        <dbReference type="ARBA" id="ARBA00004651"/>
    </source>
</evidence>
<evidence type="ECO:0000256" key="10">
    <source>
        <dbReference type="ARBA" id="ARBA00023004"/>
    </source>
</evidence>
<feature type="transmembrane region" description="Helical" evidence="13">
    <location>
        <begin position="40"/>
        <end position="63"/>
    </location>
</feature>
<keyword evidence="7" id="KW-0479">Metal-binding</keyword>
<dbReference type="PANTHER" id="PTHR30529:SF6">
    <property type="entry name" value="BLL0291 PROTEIN"/>
    <property type="match status" value="1"/>
</dbReference>
<dbReference type="Proteomes" id="UP001272242">
    <property type="component" value="Unassembled WGS sequence"/>
</dbReference>